<organism evidence="1 2">
    <name type="scientific">Fervidobacterium thailandense</name>
    <dbReference type="NCBI Taxonomy" id="1008305"/>
    <lineage>
        <taxon>Bacteria</taxon>
        <taxon>Thermotogati</taxon>
        <taxon>Thermotogota</taxon>
        <taxon>Thermotogae</taxon>
        <taxon>Thermotogales</taxon>
        <taxon>Fervidobacteriaceae</taxon>
        <taxon>Fervidobacterium</taxon>
    </lineage>
</organism>
<name>A0A1E3G243_9BACT</name>
<dbReference type="STRING" id="1008305.A4H02_07970"/>
<sequence length="226" mass="25501">MHRSVKSFLKSVLILVLIFSTVGLGFATEFFMHTRDGLGFCGKLNYIQYTVGYPYAEIGLDFPLHTIFSLQISTGFDLKANTSTTKTLPLFTFGSFQLGIPLELLLKTEKVETLQEIGRANVGLLLGYTQELVGGVPVSVRFIALFSPYYLYYDPAYNVNIPTVRTEDVFRSRFEIKVSAAIQDITLGFGYSAAFRWLTYRSMFITGQDSIFLELRFRINLTNPGN</sequence>
<dbReference type="EMBL" id="LWAF01000014">
    <property type="protein sequence ID" value="ODN29933.1"/>
    <property type="molecule type" value="Genomic_DNA"/>
</dbReference>
<proteinExistence type="predicted"/>
<dbReference type="Proteomes" id="UP000094570">
    <property type="component" value="Unassembled WGS sequence"/>
</dbReference>
<gene>
    <name evidence="1" type="ORF">A4H02_07970</name>
</gene>
<evidence type="ECO:0000313" key="1">
    <source>
        <dbReference type="EMBL" id="ODN29933.1"/>
    </source>
</evidence>
<dbReference type="RefSeq" id="WP_069293653.1">
    <property type="nucleotide sequence ID" value="NZ_CP140110.1"/>
</dbReference>
<comment type="caution">
    <text evidence="1">The sequence shown here is derived from an EMBL/GenBank/DDBJ whole genome shotgun (WGS) entry which is preliminary data.</text>
</comment>
<evidence type="ECO:0000313" key="2">
    <source>
        <dbReference type="Proteomes" id="UP000094570"/>
    </source>
</evidence>
<protein>
    <submittedName>
        <fullName evidence="1">Uncharacterized protein</fullName>
    </submittedName>
</protein>
<keyword evidence="2" id="KW-1185">Reference proteome</keyword>
<accession>A0A1E3G243</accession>
<dbReference type="AlphaFoldDB" id="A0A1E3G243"/>
<reference evidence="2" key="1">
    <citation type="submission" date="2016-04" db="EMBL/GenBank/DDBJ databases">
        <title>The genome sequence project of a novel Fervidobacterium isolate from a hot spring in Thailand.</title>
        <authorList>
            <person name="Gonzalez J.M."/>
            <person name="Cuecas A."/>
            <person name="Kanoksilapatham W."/>
        </authorList>
    </citation>
    <scope>NUCLEOTIDE SEQUENCE [LARGE SCALE GENOMIC DNA]</scope>
    <source>
        <strain evidence="2">FC2004</strain>
    </source>
</reference>
<dbReference type="OrthoDB" id="47702at2"/>